<proteinExistence type="inferred from homology"/>
<dbReference type="PANTHER" id="PTHR46229:SF2">
    <property type="entry name" value="BOLA-LIKE PROTEIN 1"/>
    <property type="match status" value="1"/>
</dbReference>
<dbReference type="GeneID" id="92514801"/>
<protein>
    <recommendedName>
        <fullName evidence="5">BolA-like protein</fullName>
    </recommendedName>
</protein>
<dbReference type="InterPro" id="IPR050961">
    <property type="entry name" value="BolA/IbaG_stress_morph_reg"/>
</dbReference>
<evidence type="ECO:0008006" key="5">
    <source>
        <dbReference type="Google" id="ProtNLM"/>
    </source>
</evidence>
<keyword evidence="4" id="KW-1185">Reference proteome</keyword>
<dbReference type="Proteomes" id="UP000673552">
    <property type="component" value="Chromosome 21"/>
</dbReference>
<dbReference type="Pfam" id="PF01722">
    <property type="entry name" value="BolA"/>
    <property type="match status" value="1"/>
</dbReference>
<dbReference type="PANTHER" id="PTHR46229">
    <property type="entry name" value="BOLA TRANSCRIPTION REGULATOR"/>
    <property type="match status" value="1"/>
</dbReference>
<dbReference type="OrthoDB" id="4983at2759"/>
<comment type="caution">
    <text evidence="3">The sequence shown here is derived from an EMBL/GenBank/DDBJ whole genome shotgun (WGS) entry which is preliminary data.</text>
</comment>
<evidence type="ECO:0000313" key="3">
    <source>
        <dbReference type="EMBL" id="KAG5479531.1"/>
    </source>
</evidence>
<dbReference type="InterPro" id="IPR002634">
    <property type="entry name" value="BolA"/>
</dbReference>
<dbReference type="SUPFAM" id="SSF82657">
    <property type="entry name" value="BolA-like"/>
    <property type="match status" value="1"/>
</dbReference>
<sequence length="79" mass="8686">MSSICDTIVARIQEAFQPAELEVTEISADQAKYDVRIVSSAFAGVPLLQRHRMVNDLFSEEMRSGKIHALSISAKPPPS</sequence>
<reference evidence="3 4" key="1">
    <citation type="submission" date="2021-03" db="EMBL/GenBank/DDBJ databases">
        <title>Leishmania (Mundinia) martiniquensis Genome sequencing and assembly.</title>
        <authorList>
            <person name="Almutairi H."/>
            <person name="Gatherer D."/>
        </authorList>
    </citation>
    <scope>NUCLEOTIDE SEQUENCE [LARGE SCALE GENOMIC DNA]</scope>
    <source>
        <strain evidence="3">LSCM1</strain>
    </source>
</reference>
<evidence type="ECO:0000256" key="2">
    <source>
        <dbReference type="RuleBase" id="RU003860"/>
    </source>
</evidence>
<gene>
    <name evidence="3" type="ORF">LSCM1_04799</name>
</gene>
<dbReference type="AlphaFoldDB" id="A0A836HKC1"/>
<accession>A0A836HKC1</accession>
<dbReference type="PIRSF" id="PIRSF003113">
    <property type="entry name" value="BolA"/>
    <property type="match status" value="1"/>
</dbReference>
<dbReference type="EMBL" id="JAFEUZ010000021">
    <property type="protein sequence ID" value="KAG5479531.1"/>
    <property type="molecule type" value="Genomic_DNA"/>
</dbReference>
<evidence type="ECO:0000256" key="1">
    <source>
        <dbReference type="ARBA" id="ARBA00005578"/>
    </source>
</evidence>
<dbReference type="KEGG" id="lmat:92514801"/>
<comment type="similarity">
    <text evidence="1 2">Belongs to the BolA/IbaG family.</text>
</comment>
<dbReference type="GO" id="GO:0005739">
    <property type="term" value="C:mitochondrion"/>
    <property type="evidence" value="ECO:0007669"/>
    <property type="project" value="TreeGrafter"/>
</dbReference>
<dbReference type="Gene3D" id="3.30.300.90">
    <property type="entry name" value="BolA-like"/>
    <property type="match status" value="1"/>
</dbReference>
<evidence type="ECO:0000313" key="4">
    <source>
        <dbReference type="Proteomes" id="UP000673552"/>
    </source>
</evidence>
<organism evidence="3 4">
    <name type="scientific">Leishmania martiniquensis</name>
    <dbReference type="NCBI Taxonomy" id="1580590"/>
    <lineage>
        <taxon>Eukaryota</taxon>
        <taxon>Discoba</taxon>
        <taxon>Euglenozoa</taxon>
        <taxon>Kinetoplastea</taxon>
        <taxon>Metakinetoplastina</taxon>
        <taxon>Trypanosomatida</taxon>
        <taxon>Trypanosomatidae</taxon>
        <taxon>Leishmaniinae</taxon>
        <taxon>Leishmania</taxon>
    </lineage>
</organism>
<dbReference type="RefSeq" id="XP_067179086.1">
    <property type="nucleotide sequence ID" value="XM_067322289.1"/>
</dbReference>
<dbReference type="InterPro" id="IPR036065">
    <property type="entry name" value="BolA-like_sf"/>
</dbReference>
<name>A0A836HKC1_9TRYP</name>